<evidence type="ECO:0000313" key="1">
    <source>
        <dbReference type="EMBL" id="EHM37852.1"/>
    </source>
</evidence>
<reference evidence="1 2" key="1">
    <citation type="submission" date="2011-08" db="EMBL/GenBank/DDBJ databases">
        <authorList>
            <person name="Weinstock G."/>
            <person name="Sodergren E."/>
            <person name="Clifton S."/>
            <person name="Fulton L."/>
            <person name="Fulton B."/>
            <person name="Courtney L."/>
            <person name="Fronick C."/>
            <person name="Harrison M."/>
            <person name="Strong C."/>
            <person name="Farmer C."/>
            <person name="Delahaunty K."/>
            <person name="Markovic C."/>
            <person name="Hall O."/>
            <person name="Minx P."/>
            <person name="Tomlinson C."/>
            <person name="Mitreva M."/>
            <person name="Hou S."/>
            <person name="Chen J."/>
            <person name="Wollam A."/>
            <person name="Pepin K.H."/>
            <person name="Johnson M."/>
            <person name="Bhonagiri V."/>
            <person name="Zhang X."/>
            <person name="Suruliraj S."/>
            <person name="Warren W."/>
            <person name="Chinwalla A."/>
            <person name="Mardis E.R."/>
            <person name="Wilson R.K."/>
        </authorList>
    </citation>
    <scope>NUCLEOTIDE SEQUENCE [LARGE SCALE GENOMIC DNA]</scope>
    <source>
        <strain evidence="1 2">F0357</strain>
    </source>
</reference>
<dbReference type="PATRIC" id="fig|861450.3.peg.1874"/>
<gene>
    <name evidence="1" type="ORF">HMPREF0080_02036</name>
</gene>
<dbReference type="RefSeq" id="WP_006790997.1">
    <property type="nucleotide sequence ID" value="NZ_JH417615.1"/>
</dbReference>
<dbReference type="Proteomes" id="UP000005481">
    <property type="component" value="Unassembled WGS sequence"/>
</dbReference>
<evidence type="ECO:0008006" key="3">
    <source>
        <dbReference type="Google" id="ProtNLM"/>
    </source>
</evidence>
<keyword evidence="2" id="KW-1185">Reference proteome</keyword>
<comment type="caution">
    <text evidence="1">The sequence shown here is derived from an EMBL/GenBank/DDBJ whole genome shotgun (WGS) entry which is preliminary data.</text>
</comment>
<dbReference type="HOGENOM" id="CLU_134357_0_0_9"/>
<evidence type="ECO:0000313" key="2">
    <source>
        <dbReference type="Proteomes" id="UP000005481"/>
    </source>
</evidence>
<dbReference type="OrthoDB" id="1625621at2"/>
<dbReference type="InterPro" id="IPR036388">
    <property type="entry name" value="WH-like_DNA-bd_sf"/>
</dbReference>
<sequence>MFHNDYINAVREYLHRYHEFNTYIKNIKADLEDLNATQALCAAPKVPTLSHTPGGNGIMISPEERAVYEKENLESRRKKLQSDLEKIEPLMRRLDRSIEALSYSDRIIAEERFINGASWLRIADTLHMSETAVRKRSGKVLEQIAAMMFGPAAIPVQTHFVFFDELKNS</sequence>
<name>G9YK27_9FIRM</name>
<dbReference type="AlphaFoldDB" id="G9YK27"/>
<dbReference type="STRING" id="861450.HMPREF0080_02036"/>
<protein>
    <recommendedName>
        <fullName evidence="3">Phage transcriptional regulator, RinA family</fullName>
    </recommendedName>
</protein>
<dbReference type="Gene3D" id="1.10.10.10">
    <property type="entry name" value="Winged helix-like DNA-binding domain superfamily/Winged helix DNA-binding domain"/>
    <property type="match status" value="1"/>
</dbReference>
<accession>G9YK27</accession>
<proteinExistence type="predicted"/>
<organism evidence="1 2">
    <name type="scientific">Anaeroglobus geminatus F0357</name>
    <dbReference type="NCBI Taxonomy" id="861450"/>
    <lineage>
        <taxon>Bacteria</taxon>
        <taxon>Bacillati</taxon>
        <taxon>Bacillota</taxon>
        <taxon>Negativicutes</taxon>
        <taxon>Veillonellales</taxon>
        <taxon>Veillonellaceae</taxon>
        <taxon>Anaeroglobus</taxon>
    </lineage>
</organism>
<dbReference type="InterPro" id="IPR013324">
    <property type="entry name" value="RNA_pol_sigma_r3/r4-like"/>
</dbReference>
<dbReference type="eggNOG" id="ENOG5033T0G">
    <property type="taxonomic scope" value="Bacteria"/>
</dbReference>
<dbReference type="SUPFAM" id="SSF88659">
    <property type="entry name" value="Sigma3 and sigma4 domains of RNA polymerase sigma factors"/>
    <property type="match status" value="1"/>
</dbReference>
<dbReference type="EMBL" id="AGCJ01000091">
    <property type="protein sequence ID" value="EHM37852.1"/>
    <property type="molecule type" value="Genomic_DNA"/>
</dbReference>